<evidence type="ECO:0000256" key="4">
    <source>
        <dbReference type="ARBA" id="ARBA00023136"/>
    </source>
</evidence>
<feature type="transmembrane region" description="Helical" evidence="6">
    <location>
        <begin position="223"/>
        <end position="240"/>
    </location>
</feature>
<keyword evidence="3 6" id="KW-1133">Transmembrane helix</keyword>
<feature type="transmembrane region" description="Helical" evidence="6">
    <location>
        <begin position="29"/>
        <end position="53"/>
    </location>
</feature>
<dbReference type="RefSeq" id="WP_260439787.1">
    <property type="nucleotide sequence ID" value="NZ_VFPM01000002.1"/>
</dbReference>
<feature type="transmembrane region" description="Helical" evidence="6">
    <location>
        <begin position="185"/>
        <end position="203"/>
    </location>
</feature>
<feature type="domain" description="Major facilitator superfamily (MFS) profile" evidence="7">
    <location>
        <begin position="29"/>
        <end position="489"/>
    </location>
</feature>
<dbReference type="PROSITE" id="PS50850">
    <property type="entry name" value="MFS"/>
    <property type="match status" value="1"/>
</dbReference>
<feature type="transmembrane region" description="Helical" evidence="6">
    <location>
        <begin position="153"/>
        <end position="179"/>
    </location>
</feature>
<feature type="compositionally biased region" description="Basic and acidic residues" evidence="5">
    <location>
        <begin position="1"/>
        <end position="14"/>
    </location>
</feature>
<dbReference type="InterPro" id="IPR036259">
    <property type="entry name" value="MFS_trans_sf"/>
</dbReference>
<dbReference type="AlphaFoldDB" id="A0A543HX39"/>
<feature type="compositionally biased region" description="Gly residues" evidence="5">
    <location>
        <begin position="507"/>
        <end position="517"/>
    </location>
</feature>
<dbReference type="Gene3D" id="1.20.1720.10">
    <property type="entry name" value="Multidrug resistance protein D"/>
    <property type="match status" value="1"/>
</dbReference>
<dbReference type="InterPro" id="IPR020846">
    <property type="entry name" value="MFS_dom"/>
</dbReference>
<reference evidence="8 9" key="1">
    <citation type="submission" date="2019-06" db="EMBL/GenBank/DDBJ databases">
        <title>Genome sequencing of plant associated microbes to promote plant fitness in Sorghum bicolor and Oryza sativa.</title>
        <authorList>
            <person name="Coleman-Derr D."/>
        </authorList>
    </citation>
    <scope>NUCLEOTIDE SEQUENCE [LARGE SCALE GENOMIC DNA]</scope>
    <source>
        <strain evidence="8 9">KV-663</strain>
    </source>
</reference>
<feature type="transmembrane region" description="Helical" evidence="6">
    <location>
        <begin position="463"/>
        <end position="483"/>
    </location>
</feature>
<feature type="transmembrane region" description="Helical" evidence="6">
    <location>
        <begin position="390"/>
        <end position="416"/>
    </location>
</feature>
<evidence type="ECO:0000256" key="3">
    <source>
        <dbReference type="ARBA" id="ARBA00022989"/>
    </source>
</evidence>
<evidence type="ECO:0000313" key="9">
    <source>
        <dbReference type="Proteomes" id="UP000316747"/>
    </source>
</evidence>
<dbReference type="Pfam" id="PF07690">
    <property type="entry name" value="MFS_1"/>
    <property type="match status" value="1"/>
</dbReference>
<feature type="transmembrane region" description="Helical" evidence="6">
    <location>
        <begin position="95"/>
        <end position="114"/>
    </location>
</feature>
<accession>A0A543HX39</accession>
<dbReference type="PRINTS" id="PR01036">
    <property type="entry name" value="TCRTETB"/>
</dbReference>
<protein>
    <submittedName>
        <fullName evidence="8">EmrB/QacA subfamily drug resistance transporter</fullName>
    </submittedName>
</protein>
<comment type="caution">
    <text evidence="8">The sequence shown here is derived from an EMBL/GenBank/DDBJ whole genome shotgun (WGS) entry which is preliminary data.</text>
</comment>
<dbReference type="PANTHER" id="PTHR42718">
    <property type="entry name" value="MAJOR FACILITATOR SUPERFAMILY MULTIDRUG TRANSPORTER MFSC"/>
    <property type="match status" value="1"/>
</dbReference>
<evidence type="ECO:0000259" key="7">
    <source>
        <dbReference type="PROSITE" id="PS50850"/>
    </source>
</evidence>
<dbReference type="GO" id="GO:0005886">
    <property type="term" value="C:plasma membrane"/>
    <property type="evidence" value="ECO:0007669"/>
    <property type="project" value="UniProtKB-SubCell"/>
</dbReference>
<name>A0A543HX39_9MICO</name>
<feature type="region of interest" description="Disordered" evidence="5">
    <location>
        <begin position="1"/>
        <end position="22"/>
    </location>
</feature>
<feature type="transmembrane region" description="Helical" evidence="6">
    <location>
        <begin position="255"/>
        <end position="274"/>
    </location>
</feature>
<dbReference type="InterPro" id="IPR011701">
    <property type="entry name" value="MFS"/>
</dbReference>
<feature type="transmembrane region" description="Helical" evidence="6">
    <location>
        <begin position="120"/>
        <end position="141"/>
    </location>
</feature>
<gene>
    <name evidence="8" type="ORF">FBY41_2978</name>
</gene>
<keyword evidence="9" id="KW-1185">Reference proteome</keyword>
<feature type="transmembrane region" description="Helical" evidence="6">
    <location>
        <begin position="361"/>
        <end position="384"/>
    </location>
</feature>
<feature type="transmembrane region" description="Helical" evidence="6">
    <location>
        <begin position="301"/>
        <end position="322"/>
    </location>
</feature>
<feature type="transmembrane region" description="Helical" evidence="6">
    <location>
        <begin position="328"/>
        <end position="354"/>
    </location>
</feature>
<evidence type="ECO:0000256" key="6">
    <source>
        <dbReference type="SAM" id="Phobius"/>
    </source>
</evidence>
<dbReference type="CDD" id="cd17321">
    <property type="entry name" value="MFS_MMR_MDR_like"/>
    <property type="match status" value="1"/>
</dbReference>
<dbReference type="PANTHER" id="PTHR42718:SF39">
    <property type="entry name" value="ACTINORHODIN TRANSPORTER-RELATED"/>
    <property type="match status" value="1"/>
</dbReference>
<dbReference type="GO" id="GO:0022857">
    <property type="term" value="F:transmembrane transporter activity"/>
    <property type="evidence" value="ECO:0007669"/>
    <property type="project" value="InterPro"/>
</dbReference>
<comment type="subcellular location">
    <subcellularLocation>
        <location evidence="1">Cell membrane</location>
        <topology evidence="1">Multi-pass membrane protein</topology>
    </subcellularLocation>
</comment>
<dbReference type="InterPro" id="IPR005829">
    <property type="entry name" value="Sugar_transporter_CS"/>
</dbReference>
<feature type="transmembrane region" description="Helical" evidence="6">
    <location>
        <begin position="437"/>
        <end position="457"/>
    </location>
</feature>
<dbReference type="Proteomes" id="UP000316747">
    <property type="component" value="Unassembled WGS sequence"/>
</dbReference>
<dbReference type="EMBL" id="VFPM01000002">
    <property type="protein sequence ID" value="TQM62933.1"/>
    <property type="molecule type" value="Genomic_DNA"/>
</dbReference>
<evidence type="ECO:0000256" key="2">
    <source>
        <dbReference type="ARBA" id="ARBA00022692"/>
    </source>
</evidence>
<dbReference type="PROSITE" id="PS00217">
    <property type="entry name" value="SUGAR_TRANSPORT_2"/>
    <property type="match status" value="1"/>
</dbReference>
<evidence type="ECO:0000256" key="1">
    <source>
        <dbReference type="ARBA" id="ARBA00004651"/>
    </source>
</evidence>
<dbReference type="Gene3D" id="1.20.1250.20">
    <property type="entry name" value="MFS general substrate transporter like domains"/>
    <property type="match status" value="1"/>
</dbReference>
<keyword evidence="4 6" id="KW-0472">Membrane</keyword>
<sequence>MTDDRRTHVVDDAHPAAQDEPPDPRRWRALAVCLVAGFMTLLDVSIVNVALPSIQQGVGASPSDLQWIVSGYALAFGLTLVGAGRVGDIVGRRPVFIAGVVLFGAASLACGLASSSAVLVVARLVQGAAGGILNPQVSGLIQQMFSGRERGRAFGMLGATIGISTAVGPIVGGLIINALGPDAGWRWIFFVNLPIAVVAVILARRWLPAPRRARSARLDLDPVGVVLLGGTVLALLLPLVETGRGSGPSGSRSGAIPWWVAMIGLVLAAAFIAWERSYTRRGRSPLVDLDLFRVPGYSPGATVGLIYFGGFTGIFFVLTIYFQDALGYSPLLAGLAVTPFAAGSAVAAAIGGYLVGRFGRLLVTAGLTTVLVGLVVVDLVLAHVSGPQLGWALLVPLLVAGLGSGLVISPNVTLTLAAVPVKRAGTAGGLLQTGQRIGTAAGIALIGAVYFAVSATHDSTRGAVWALRVAAGLVAVALLASGLDLRSRRRQPQPTRDDEDEAAGDATGDGEGVATGP</sequence>
<proteinExistence type="predicted"/>
<keyword evidence="2 6" id="KW-0812">Transmembrane</keyword>
<feature type="region of interest" description="Disordered" evidence="5">
    <location>
        <begin position="487"/>
        <end position="517"/>
    </location>
</feature>
<evidence type="ECO:0000313" key="8">
    <source>
        <dbReference type="EMBL" id="TQM62933.1"/>
    </source>
</evidence>
<organism evidence="8 9">
    <name type="scientific">Humibacillus xanthopallidus</name>
    <dbReference type="NCBI Taxonomy" id="412689"/>
    <lineage>
        <taxon>Bacteria</taxon>
        <taxon>Bacillati</taxon>
        <taxon>Actinomycetota</taxon>
        <taxon>Actinomycetes</taxon>
        <taxon>Micrococcales</taxon>
        <taxon>Intrasporangiaceae</taxon>
        <taxon>Humibacillus</taxon>
    </lineage>
</organism>
<dbReference type="SUPFAM" id="SSF103473">
    <property type="entry name" value="MFS general substrate transporter"/>
    <property type="match status" value="1"/>
</dbReference>
<evidence type="ECO:0000256" key="5">
    <source>
        <dbReference type="SAM" id="MobiDB-lite"/>
    </source>
</evidence>
<feature type="transmembrane region" description="Helical" evidence="6">
    <location>
        <begin position="65"/>
        <end position="83"/>
    </location>
</feature>